<feature type="compositionally biased region" description="Low complexity" evidence="1">
    <location>
        <begin position="65"/>
        <end position="77"/>
    </location>
</feature>
<feature type="compositionally biased region" description="Low complexity" evidence="1">
    <location>
        <begin position="26"/>
        <end position="37"/>
    </location>
</feature>
<evidence type="ECO:0000256" key="1">
    <source>
        <dbReference type="SAM" id="MobiDB-lite"/>
    </source>
</evidence>
<dbReference type="AlphaFoldDB" id="A0A1Y1ZNQ5"/>
<feature type="compositionally biased region" description="Gly residues" evidence="1">
    <location>
        <begin position="639"/>
        <end position="651"/>
    </location>
</feature>
<proteinExistence type="predicted"/>
<dbReference type="Proteomes" id="UP000193144">
    <property type="component" value="Unassembled WGS sequence"/>
</dbReference>
<feature type="region of interest" description="Disordered" evidence="1">
    <location>
        <begin position="444"/>
        <end position="475"/>
    </location>
</feature>
<evidence type="ECO:0000313" key="2">
    <source>
        <dbReference type="EMBL" id="ORY11882.1"/>
    </source>
</evidence>
<protein>
    <submittedName>
        <fullName evidence="2">Uncharacterized protein</fullName>
    </submittedName>
</protein>
<keyword evidence="3" id="KW-1185">Reference proteome</keyword>
<dbReference type="OrthoDB" id="4159781at2759"/>
<dbReference type="EMBL" id="MCFA01000056">
    <property type="protein sequence ID" value="ORY11882.1"/>
    <property type="molecule type" value="Genomic_DNA"/>
</dbReference>
<gene>
    <name evidence="2" type="ORF">BCR34DRAFT_311973</name>
</gene>
<evidence type="ECO:0000313" key="3">
    <source>
        <dbReference type="Proteomes" id="UP000193144"/>
    </source>
</evidence>
<dbReference type="PANTHER" id="PTHR37540:SF5">
    <property type="entry name" value="TRANSCRIPTION FACTOR DOMAIN-CONTAINING PROTEIN"/>
    <property type="match status" value="1"/>
</dbReference>
<feature type="region of interest" description="Disordered" evidence="1">
    <location>
        <begin position="1"/>
        <end position="89"/>
    </location>
</feature>
<accession>A0A1Y1ZNQ5</accession>
<dbReference type="STRING" id="1231657.A0A1Y1ZNQ5"/>
<feature type="compositionally biased region" description="Basic and acidic residues" evidence="1">
    <location>
        <begin position="12"/>
        <end position="25"/>
    </location>
</feature>
<comment type="caution">
    <text evidence="2">The sequence shown here is derived from an EMBL/GenBank/DDBJ whole genome shotgun (WGS) entry which is preliminary data.</text>
</comment>
<reference evidence="2 3" key="1">
    <citation type="submission" date="2016-07" db="EMBL/GenBank/DDBJ databases">
        <title>Pervasive Adenine N6-methylation of Active Genes in Fungi.</title>
        <authorList>
            <consortium name="DOE Joint Genome Institute"/>
            <person name="Mondo S.J."/>
            <person name="Dannebaum R.O."/>
            <person name="Kuo R.C."/>
            <person name="Labutti K."/>
            <person name="Haridas S."/>
            <person name="Kuo A."/>
            <person name="Salamov A."/>
            <person name="Ahrendt S.R."/>
            <person name="Lipzen A."/>
            <person name="Sullivan W."/>
            <person name="Andreopoulos W.B."/>
            <person name="Clum A."/>
            <person name="Lindquist E."/>
            <person name="Daum C."/>
            <person name="Ramamoorthy G.K."/>
            <person name="Gryganskyi A."/>
            <person name="Culley D."/>
            <person name="Magnuson J.K."/>
            <person name="James T.Y."/>
            <person name="O'Malley M.A."/>
            <person name="Stajich J.E."/>
            <person name="Spatafora J.W."/>
            <person name="Visel A."/>
            <person name="Grigoriev I.V."/>
        </authorList>
    </citation>
    <scope>NUCLEOTIDE SEQUENCE [LARGE SCALE GENOMIC DNA]</scope>
    <source>
        <strain evidence="2 3">CBS 115471</strain>
    </source>
</reference>
<feature type="region of interest" description="Disordered" evidence="1">
    <location>
        <begin position="639"/>
        <end position="679"/>
    </location>
</feature>
<organism evidence="2 3">
    <name type="scientific">Clohesyomyces aquaticus</name>
    <dbReference type="NCBI Taxonomy" id="1231657"/>
    <lineage>
        <taxon>Eukaryota</taxon>
        <taxon>Fungi</taxon>
        <taxon>Dikarya</taxon>
        <taxon>Ascomycota</taxon>
        <taxon>Pezizomycotina</taxon>
        <taxon>Dothideomycetes</taxon>
        <taxon>Pleosporomycetidae</taxon>
        <taxon>Pleosporales</taxon>
        <taxon>Lindgomycetaceae</taxon>
        <taxon>Clohesyomyces</taxon>
    </lineage>
</organism>
<dbReference type="PANTHER" id="PTHR37540">
    <property type="entry name" value="TRANSCRIPTION FACTOR (ACR-2), PUTATIVE-RELATED-RELATED"/>
    <property type="match status" value="1"/>
</dbReference>
<feature type="compositionally biased region" description="Low complexity" evidence="1">
    <location>
        <begin position="444"/>
        <end position="464"/>
    </location>
</feature>
<sequence>MTTVRKRAMGSHLEKQKQGKCDPRTSTRTTRAGSGDSRVSEQDVTDNADALAIVHREPRRHASTARRPSSPVPSVASDQSAIVPSRRPTIPSAIGNVLDSAPMFAPMRRHRIDVNLPYDMHTVEAFRSPQFCIGTPLDPFRTMPQAHHQEVSVEYLKFHCSRSFGTRAMGQHWIPTLVKSHHAFLSTLCIASAHHDAIHDLRHDSPQTLALRQEMAHLIGQNLLNPQTCVSDYNIIALTQLICSEVITGNRAMLQYHEDGIAKMVDMRGGLNTLGVNGRLASTLSWVSLVSAVLREERPRSKYTDFCASRVRNDYPATMTIPESPIFRPEGRAEFAGIKRSQERLQRCDKDTLSLLEKISMMTDLFLHETAKSRKNEGTLKAIQREITQFPSVSERALTNVLTKRDHVYEAVRIACVLQATAIVRRVPLSKALEYAATAAATPQLQTHTPAPSSCAPSPSHISPMTAMHHDPRHDSPVTNFSTSPSYVTSSSPNTAQMNSYFTANPRASFSTVLTPSSSAENLVALNTNTNSHNSHTFFPRPAPQSQLPATNTLLSCLKSAIDNSDIADCWSDMAGVLLWIGLVSGAASCKEKDEKGRVLRRWFAALTVRCAIVLCFEHPEAVHATMLRMGEVVEGVGRGGANGSGNGQGNGSATESGIVLTDTRRPSGGARGGKRRRV</sequence>
<name>A0A1Y1ZNQ5_9PLEO</name>